<keyword evidence="9 12" id="KW-0472">Membrane</keyword>
<dbReference type="GO" id="GO:0032936">
    <property type="term" value="C:SREBP-SCAP complex"/>
    <property type="evidence" value="ECO:0007669"/>
    <property type="project" value="TreeGrafter"/>
</dbReference>
<dbReference type="GO" id="GO:0005789">
    <property type="term" value="C:endoplasmic reticulum membrane"/>
    <property type="evidence" value="ECO:0007669"/>
    <property type="project" value="UniProtKB-SubCell"/>
</dbReference>
<dbReference type="GO" id="GO:0032934">
    <property type="term" value="F:sterol binding"/>
    <property type="evidence" value="ECO:0007669"/>
    <property type="project" value="InterPro"/>
</dbReference>
<feature type="transmembrane region" description="Helical" evidence="12">
    <location>
        <begin position="530"/>
        <end position="548"/>
    </location>
</feature>
<evidence type="ECO:0000256" key="8">
    <source>
        <dbReference type="ARBA" id="ARBA00023034"/>
    </source>
</evidence>
<evidence type="ECO:0000256" key="7">
    <source>
        <dbReference type="ARBA" id="ARBA00022989"/>
    </source>
</evidence>
<dbReference type="AlphaFoldDB" id="A0A163M6D2"/>
<evidence type="ECO:0000256" key="5">
    <source>
        <dbReference type="ARBA" id="ARBA00022737"/>
    </source>
</evidence>
<evidence type="ECO:0000256" key="12">
    <source>
        <dbReference type="SAM" id="Phobius"/>
    </source>
</evidence>
<dbReference type="InterPro" id="IPR000731">
    <property type="entry name" value="SSD"/>
</dbReference>
<dbReference type="PANTHER" id="PTHR46378:SF1">
    <property type="entry name" value="STEROL REGULATORY ELEMENT-BINDING PROTEIN CLEAVAGE-ACTIVATING PROTEIN"/>
    <property type="match status" value="1"/>
</dbReference>
<name>A0A163M6D2_DIDRA</name>
<evidence type="ECO:0000256" key="4">
    <source>
        <dbReference type="ARBA" id="ARBA00022692"/>
    </source>
</evidence>
<evidence type="ECO:0000256" key="3">
    <source>
        <dbReference type="ARBA" id="ARBA00022574"/>
    </source>
</evidence>
<keyword evidence="8" id="KW-0333">Golgi apparatus</keyword>
<feature type="transmembrane region" description="Helical" evidence="12">
    <location>
        <begin position="391"/>
        <end position="411"/>
    </location>
</feature>
<dbReference type="GO" id="GO:0000139">
    <property type="term" value="C:Golgi membrane"/>
    <property type="evidence" value="ECO:0007669"/>
    <property type="project" value="UniProtKB-SubCell"/>
</dbReference>
<feature type="transmembrane region" description="Helical" evidence="12">
    <location>
        <begin position="656"/>
        <end position="676"/>
    </location>
</feature>
<evidence type="ECO:0000256" key="11">
    <source>
        <dbReference type="SAM" id="MobiDB-lite"/>
    </source>
</evidence>
<evidence type="ECO:0000256" key="10">
    <source>
        <dbReference type="ARBA" id="ARBA00023180"/>
    </source>
</evidence>
<evidence type="ECO:0000256" key="9">
    <source>
        <dbReference type="ARBA" id="ARBA00023136"/>
    </source>
</evidence>
<keyword evidence="10" id="KW-0325">Glycoprotein</keyword>
<dbReference type="GO" id="GO:0032933">
    <property type="term" value="P:SREBP signaling pathway"/>
    <property type="evidence" value="ECO:0007669"/>
    <property type="project" value="InterPro"/>
</dbReference>
<protein>
    <submittedName>
        <fullName evidence="13">Integral component of membrane</fullName>
    </submittedName>
</protein>
<keyword evidence="6" id="KW-0256">Endoplasmic reticulum</keyword>
<dbReference type="PANTHER" id="PTHR46378">
    <property type="entry name" value="STEROL REGULATORY ELEMENT-BINDING PROTEIN CLEAVAGE-ACTIVATING PROTEIN"/>
    <property type="match status" value="1"/>
</dbReference>
<evidence type="ECO:0000313" key="13">
    <source>
        <dbReference type="EMBL" id="KZM28440.1"/>
    </source>
</evidence>
<comment type="caution">
    <text evidence="13">The sequence shown here is derived from an EMBL/GenBank/DDBJ whole genome shotgun (WGS) entry which is preliminary data.</text>
</comment>
<dbReference type="Proteomes" id="UP000076837">
    <property type="component" value="Unassembled WGS sequence"/>
</dbReference>
<feature type="compositionally biased region" description="Low complexity" evidence="11">
    <location>
        <begin position="1055"/>
        <end position="1079"/>
    </location>
</feature>
<organism evidence="13 14">
    <name type="scientific">Didymella rabiei</name>
    <name type="common">Chickpea ascochyta blight fungus</name>
    <name type="synonym">Mycosphaerella rabiei</name>
    <dbReference type="NCBI Taxonomy" id="5454"/>
    <lineage>
        <taxon>Eukaryota</taxon>
        <taxon>Fungi</taxon>
        <taxon>Dikarya</taxon>
        <taxon>Ascomycota</taxon>
        <taxon>Pezizomycotina</taxon>
        <taxon>Dothideomycetes</taxon>
        <taxon>Pleosporomycetidae</taxon>
        <taxon>Pleosporales</taxon>
        <taxon>Pleosporineae</taxon>
        <taxon>Didymellaceae</taxon>
        <taxon>Ascochyta</taxon>
    </lineage>
</organism>
<accession>A0A163M6D2</accession>
<keyword evidence="3" id="KW-0853">WD repeat</keyword>
<dbReference type="EMBL" id="JYNV01000018">
    <property type="protein sequence ID" value="KZM28440.1"/>
    <property type="molecule type" value="Genomic_DNA"/>
</dbReference>
<feature type="transmembrane region" description="Helical" evidence="12">
    <location>
        <begin position="355"/>
        <end position="379"/>
    </location>
</feature>
<keyword evidence="7 12" id="KW-1133">Transmembrane helix</keyword>
<proteinExistence type="predicted"/>
<sequence>MILPGLTPHLLSQQQSSARALQTFSRGSWGRTGCWPGHARVMIWFILYPLRGSADAHAQQLRRTTEPPRLSPSHPIRRAFQAHGTATAQHWLLSLVLTISISVLLCYPAVFQTDSPAAAGLRNLPKHVWTSTTEIEGDRPADVVVRQVWVHGDYMSAINRSVLRKALDVENVLLGAAFDVERPSSTTTTVLARANGGCIMPGPGQKWGWQSPLMYWDCSHEALESDKDILGTINARSRTQTPMNITLRPSTVFAGKTFTNTKLRAADALVLTLFDRTDDPDLGDRWDAKARALAEGLDNDWTVFPPDGQILRNRLYEFRVKPMTKLDDIFLAASYIITAVYVISRMMQLRAVKSWFGLLITICAKMAICIIASFSLCTSLGIDLARIPRPWFPAVVFCYGLGNIFRLINAVLETPPEMPPQQRIGNALGEVGHLSLAVAFQNLALIYLCSRFVSPWVADFCVFAAVTLVFDFVYHLTFFVAVLSVDVQRMELSDSIGQADPTQGSKKNRPERQSWLTALMEGTTPLSTRFAGTVAIFSIILAINWHFFDFSDQHLSLDTVRKRLMSRKQRRSFGTQRTSPPINQARTPAEWLKLQDHNTAREMFAILKPGAHSFVARIHDPILFVAKGARGRDKPQQPTTLMACLRRFAQGHAFPAALMAVFLIAGVTLLMNYLLWTGLPEVIDEDEEKEASFCVKTLPTRQTLDVVQVSTCSKGHLASVSLDRTTSIWLNGRTGYLSTILQTASMKPKLWPIVASALDENGAFLALGTDTGRIGLWSITASRFLMFPTVDFRGQVPILFSFVNVTRNDNEKPYVMILSPDGHLTELEARTGIHRTKRVSASSILCAGLYVSARGEVSLVFVCKPGEVHILSLQDPSNKTSEVVASLDPGPPPDSNPSKVKCIQGVPSLGLIFALRDERAEMFEFNSKALIHAFEIGHIKPHSFRVMHSARRQCSCGATAVHALSVAYAEQDTEHMLMQTFTPKAVPSSQICLGKQPDRRKHQCRGLESAAEAVYIVEAAGVWDSTNDSGVAGVRRRAQSTSASSVASDDDDEAVSSSVTLTSAVRQRASRPSSSHVSSAKNRRYQHTTINDSDPWEAWTLSLTGEYRSRPLLADNNDDMEDDAEDDLFVVAPGPIAKLGKRSVAVGFGNTIKIITLGRELFDGLATHNGGVDIGLGSYRARAKRGTDRKAL</sequence>
<dbReference type="SUPFAM" id="SSF82866">
    <property type="entry name" value="Multidrug efflux transporter AcrB transmembrane domain"/>
    <property type="match status" value="1"/>
</dbReference>
<dbReference type="STRING" id="5454.A0A163M6D2"/>
<evidence type="ECO:0000256" key="6">
    <source>
        <dbReference type="ARBA" id="ARBA00022824"/>
    </source>
</evidence>
<reference evidence="13 14" key="1">
    <citation type="journal article" date="2016" name="Sci. Rep.">
        <title>Draft genome sequencing and secretome analysis of fungal phytopathogen Ascochyta rabiei provides insight into the necrotrophic effector repertoire.</title>
        <authorList>
            <person name="Verma S."/>
            <person name="Gazara R.K."/>
            <person name="Nizam S."/>
            <person name="Parween S."/>
            <person name="Chattopadhyay D."/>
            <person name="Verma P.K."/>
        </authorList>
    </citation>
    <scope>NUCLEOTIDE SEQUENCE [LARGE SCALE GENOMIC DNA]</scope>
    <source>
        <strain evidence="13 14">ArDII</strain>
    </source>
</reference>
<keyword evidence="4 12" id="KW-0812">Transmembrane</keyword>
<dbReference type="InterPro" id="IPR036322">
    <property type="entry name" value="WD40_repeat_dom_sf"/>
</dbReference>
<keyword evidence="5" id="KW-0677">Repeat</keyword>
<dbReference type="InterPro" id="IPR030225">
    <property type="entry name" value="SCAP"/>
</dbReference>
<feature type="transmembrane region" description="Helical" evidence="12">
    <location>
        <begin position="431"/>
        <end position="448"/>
    </location>
</feature>
<feature type="transmembrane region" description="Helical" evidence="12">
    <location>
        <begin position="460"/>
        <end position="485"/>
    </location>
</feature>
<dbReference type="Pfam" id="PF12349">
    <property type="entry name" value="Sterol-sensing"/>
    <property type="match status" value="1"/>
</dbReference>
<dbReference type="InterPro" id="IPR053958">
    <property type="entry name" value="HMGCR/SNAP/NPC1-like_SSD"/>
</dbReference>
<dbReference type="PROSITE" id="PS50156">
    <property type="entry name" value="SSD"/>
    <property type="match status" value="1"/>
</dbReference>
<dbReference type="SUPFAM" id="SSF50978">
    <property type="entry name" value="WD40 repeat-like"/>
    <property type="match status" value="1"/>
</dbReference>
<keyword evidence="14" id="KW-1185">Reference proteome</keyword>
<feature type="region of interest" description="Disordered" evidence="11">
    <location>
        <begin position="1028"/>
        <end position="1089"/>
    </location>
</feature>
<evidence type="ECO:0000256" key="2">
    <source>
        <dbReference type="ARBA" id="ARBA00004653"/>
    </source>
</evidence>
<dbReference type="OrthoDB" id="1914839at2759"/>
<dbReference type="GO" id="GO:0045540">
    <property type="term" value="P:regulation of cholesterol biosynthetic process"/>
    <property type="evidence" value="ECO:0007669"/>
    <property type="project" value="TreeGrafter"/>
</dbReference>
<evidence type="ECO:0000313" key="14">
    <source>
        <dbReference type="Proteomes" id="UP000076837"/>
    </source>
</evidence>
<comment type="subcellular location">
    <subcellularLocation>
        <location evidence="1">Endoplasmic reticulum membrane</location>
    </subcellularLocation>
    <subcellularLocation>
        <location evidence="2">Golgi apparatus membrane</location>
        <topology evidence="2">Multi-pass membrane protein</topology>
    </subcellularLocation>
</comment>
<evidence type="ECO:0000256" key="1">
    <source>
        <dbReference type="ARBA" id="ARBA00004586"/>
    </source>
</evidence>
<gene>
    <name evidence="13" type="ORF">ST47_g419</name>
</gene>